<name>A0A315ZV99_SEDFL</name>
<dbReference type="Pfam" id="PF01627">
    <property type="entry name" value="Hpt"/>
    <property type="match status" value="1"/>
</dbReference>
<evidence type="ECO:0000256" key="1">
    <source>
        <dbReference type="PROSITE-ProRule" id="PRU00110"/>
    </source>
</evidence>
<comment type="caution">
    <text evidence="3">The sequence shown here is derived from an EMBL/GenBank/DDBJ whole genome shotgun (WGS) entry which is preliminary data.</text>
</comment>
<dbReference type="GO" id="GO:0004672">
    <property type="term" value="F:protein kinase activity"/>
    <property type="evidence" value="ECO:0007669"/>
    <property type="project" value="UniProtKB-ARBA"/>
</dbReference>
<feature type="modified residue" description="Phosphohistidine" evidence="1">
    <location>
        <position position="59"/>
    </location>
</feature>
<dbReference type="InterPro" id="IPR036641">
    <property type="entry name" value="HPT_dom_sf"/>
</dbReference>
<evidence type="ECO:0000313" key="3">
    <source>
        <dbReference type="EMBL" id="PWJ40129.1"/>
    </source>
</evidence>
<dbReference type="RefSeq" id="WP_109620578.1">
    <property type="nucleotide sequence ID" value="NZ_QGDO01000005.1"/>
</dbReference>
<reference evidence="3 4" key="1">
    <citation type="submission" date="2018-03" db="EMBL/GenBank/DDBJ databases">
        <title>Genomic Encyclopedia of Archaeal and Bacterial Type Strains, Phase II (KMG-II): from individual species to whole genera.</title>
        <authorList>
            <person name="Goeker M."/>
        </authorList>
    </citation>
    <scope>NUCLEOTIDE SEQUENCE [LARGE SCALE GENOMIC DNA]</scope>
    <source>
        <strain evidence="3 4">DSM 28229</strain>
    </source>
</reference>
<gene>
    <name evidence="3" type="ORF">BC781_105193</name>
</gene>
<protein>
    <submittedName>
        <fullName evidence="3">Hpt domain-containing protein</fullName>
    </submittedName>
</protein>
<dbReference type="SUPFAM" id="SSF47226">
    <property type="entry name" value="Histidine-containing phosphotransfer domain, HPT domain"/>
    <property type="match status" value="1"/>
</dbReference>
<dbReference type="Proteomes" id="UP000245535">
    <property type="component" value="Unassembled WGS sequence"/>
</dbReference>
<dbReference type="AlphaFoldDB" id="A0A315ZV99"/>
<sequence>MKINTIDVDFSPLYEVTSNDKNLSLKLLELIHKSLGELSLNIKEAYDTGDIKQVSHYAHKLKSSIAYINVSDFNSMLLQLEALKNGGILTKDFSPMIDNLVNSSSEIKEVVAAEINNLI</sequence>
<dbReference type="PROSITE" id="PS50894">
    <property type="entry name" value="HPT"/>
    <property type="match status" value="1"/>
</dbReference>
<evidence type="ECO:0000259" key="2">
    <source>
        <dbReference type="PROSITE" id="PS50894"/>
    </source>
</evidence>
<keyword evidence="1" id="KW-0597">Phosphoprotein</keyword>
<evidence type="ECO:0000313" key="4">
    <source>
        <dbReference type="Proteomes" id="UP000245535"/>
    </source>
</evidence>
<dbReference type="EMBL" id="QGDO01000005">
    <property type="protein sequence ID" value="PWJ40129.1"/>
    <property type="molecule type" value="Genomic_DNA"/>
</dbReference>
<accession>A0A315ZV99</accession>
<organism evidence="3 4">
    <name type="scientific">Sediminitomix flava</name>
    <dbReference type="NCBI Taxonomy" id="379075"/>
    <lineage>
        <taxon>Bacteria</taxon>
        <taxon>Pseudomonadati</taxon>
        <taxon>Bacteroidota</taxon>
        <taxon>Cytophagia</taxon>
        <taxon>Cytophagales</taxon>
        <taxon>Flammeovirgaceae</taxon>
        <taxon>Sediminitomix</taxon>
    </lineage>
</organism>
<keyword evidence="4" id="KW-1185">Reference proteome</keyword>
<proteinExistence type="predicted"/>
<dbReference type="InterPro" id="IPR008207">
    <property type="entry name" value="Sig_transdc_His_kin_Hpt_dom"/>
</dbReference>
<dbReference type="OrthoDB" id="981850at2"/>
<dbReference type="Gene3D" id="1.20.120.160">
    <property type="entry name" value="HPT domain"/>
    <property type="match status" value="1"/>
</dbReference>
<dbReference type="GO" id="GO:0000160">
    <property type="term" value="P:phosphorelay signal transduction system"/>
    <property type="evidence" value="ECO:0007669"/>
    <property type="project" value="InterPro"/>
</dbReference>
<feature type="domain" description="HPt" evidence="2">
    <location>
        <begin position="20"/>
        <end position="114"/>
    </location>
</feature>